<comment type="subcellular location">
    <subcellularLocation>
        <location evidence="1">Endomembrane system</location>
    </subcellularLocation>
</comment>
<feature type="compositionally biased region" description="Basic and acidic residues" evidence="5">
    <location>
        <begin position="328"/>
        <end position="347"/>
    </location>
</feature>
<dbReference type="GO" id="GO:0015031">
    <property type="term" value="P:protein transport"/>
    <property type="evidence" value="ECO:0007669"/>
    <property type="project" value="UniProtKB-KW"/>
</dbReference>
<dbReference type="InterPro" id="IPR011989">
    <property type="entry name" value="ARM-like"/>
</dbReference>
<keyword evidence="7" id="KW-1185">Reference proteome</keyword>
<evidence type="ECO:0000256" key="1">
    <source>
        <dbReference type="ARBA" id="ARBA00004308"/>
    </source>
</evidence>
<feature type="compositionally biased region" description="Acidic residues" evidence="5">
    <location>
        <begin position="312"/>
        <end position="327"/>
    </location>
</feature>
<keyword evidence="3" id="KW-0653">Protein transport</keyword>
<keyword evidence="2" id="KW-0813">Transport</keyword>
<feature type="compositionally biased region" description="Low complexity" evidence="5">
    <location>
        <begin position="396"/>
        <end position="418"/>
    </location>
</feature>
<feature type="region of interest" description="Disordered" evidence="5">
    <location>
        <begin position="275"/>
        <end position="446"/>
    </location>
</feature>
<evidence type="ECO:0000256" key="2">
    <source>
        <dbReference type="ARBA" id="ARBA00022448"/>
    </source>
</evidence>
<reference evidence="6 7" key="1">
    <citation type="journal article" date="2017" name="Int. J. Parasitol.">
        <title>The genome of the protozoan parasite Cystoisospora suis and a reverse vaccinology approach to identify vaccine candidates.</title>
        <authorList>
            <person name="Palmieri N."/>
            <person name="Shrestha A."/>
            <person name="Ruttkowski B."/>
            <person name="Beck T."/>
            <person name="Vogl C."/>
            <person name="Tomley F."/>
            <person name="Blake D.P."/>
            <person name="Joachim A."/>
        </authorList>
    </citation>
    <scope>NUCLEOTIDE SEQUENCE [LARGE SCALE GENOMIC DNA]</scope>
    <source>
        <strain evidence="6 7">Wien I</strain>
    </source>
</reference>
<feature type="non-terminal residue" evidence="6">
    <location>
        <position position="1"/>
    </location>
</feature>
<name>A0A2C6KJS6_9APIC</name>
<evidence type="ECO:0000256" key="5">
    <source>
        <dbReference type="SAM" id="MobiDB-lite"/>
    </source>
</evidence>
<protein>
    <submittedName>
        <fullName evidence="6">Adaptin n terminal region domain-containing protein</fullName>
    </submittedName>
</protein>
<evidence type="ECO:0000256" key="4">
    <source>
        <dbReference type="ARBA" id="ARBA00023136"/>
    </source>
</evidence>
<evidence type="ECO:0000256" key="3">
    <source>
        <dbReference type="ARBA" id="ARBA00022927"/>
    </source>
</evidence>
<evidence type="ECO:0000313" key="6">
    <source>
        <dbReference type="EMBL" id="PHJ17369.1"/>
    </source>
</evidence>
<dbReference type="AlphaFoldDB" id="A0A2C6KJS6"/>
<dbReference type="GeneID" id="94432144"/>
<comment type="caution">
    <text evidence="6">The sequence shown here is derived from an EMBL/GenBank/DDBJ whole genome shotgun (WGS) entry which is preliminary data.</text>
</comment>
<feature type="region of interest" description="Disordered" evidence="5">
    <location>
        <begin position="176"/>
        <end position="238"/>
    </location>
</feature>
<evidence type="ECO:0000313" key="7">
    <source>
        <dbReference type="Proteomes" id="UP000221165"/>
    </source>
</evidence>
<dbReference type="VEuPathDB" id="ToxoDB:CSUI_008809"/>
<proteinExistence type="predicted"/>
<feature type="non-terminal residue" evidence="6">
    <location>
        <position position="446"/>
    </location>
</feature>
<sequence>LCAYLVGEFGHLVRRRDGGVSGRDQLLYLLYHFRRFLRISSSSSLSLQSSSSSSFSSLACFLSSRGAFHYDGNEERYEEGSFPPYTFISTHADPLNVSGCSLLPLLLLAIVKLSVTNPEDSPRVLKLLQELQDHRDVELQTRACELSALLQIPDRQFISQTLSLLPPFRRDQLLLSSSPRPSSLDHRSSSSSLNENFPTLGGRGRSEGSLYTKDMGQMIDNANRRRRRSRERRREGQEGNWGIDVEGERSLLRQLRDVAIRNTLNDSERKALLCLSSSSSSIPSPPSQSDEERSNDLRENRRRERRRRSEERDEEDEEEDSSEEEDERYEKEKKASSALSWKERERQSVMPSKLSQHDERRKDEEEEEEEERRRKESRRRRSKERRRKQRGGDAADTSSPSSTSSDSSSSSSDSTSGKGESGEDEEEERDQEEEEEEEEERIRRDE</sequence>
<dbReference type="GO" id="GO:0005737">
    <property type="term" value="C:cytoplasm"/>
    <property type="evidence" value="ECO:0007669"/>
    <property type="project" value="UniProtKB-ARBA"/>
</dbReference>
<dbReference type="InterPro" id="IPR050840">
    <property type="entry name" value="Adaptor_Complx_Large_Subunit"/>
</dbReference>
<feature type="compositionally biased region" description="Basic and acidic residues" evidence="5">
    <location>
        <begin position="290"/>
        <end position="311"/>
    </location>
</feature>
<dbReference type="InterPro" id="IPR016024">
    <property type="entry name" value="ARM-type_fold"/>
</dbReference>
<keyword evidence="4" id="KW-0472">Membrane</keyword>
<organism evidence="6 7">
    <name type="scientific">Cystoisospora suis</name>
    <dbReference type="NCBI Taxonomy" id="483139"/>
    <lineage>
        <taxon>Eukaryota</taxon>
        <taxon>Sar</taxon>
        <taxon>Alveolata</taxon>
        <taxon>Apicomplexa</taxon>
        <taxon>Conoidasida</taxon>
        <taxon>Coccidia</taxon>
        <taxon>Eucoccidiorida</taxon>
        <taxon>Eimeriorina</taxon>
        <taxon>Sarcocystidae</taxon>
        <taxon>Cystoisospora</taxon>
    </lineage>
</organism>
<dbReference type="Proteomes" id="UP000221165">
    <property type="component" value="Unassembled WGS sequence"/>
</dbReference>
<dbReference type="SUPFAM" id="SSF48371">
    <property type="entry name" value="ARM repeat"/>
    <property type="match status" value="1"/>
</dbReference>
<dbReference type="EMBL" id="MIGC01005041">
    <property type="protein sequence ID" value="PHJ17369.1"/>
    <property type="molecule type" value="Genomic_DNA"/>
</dbReference>
<feature type="compositionally biased region" description="Basic residues" evidence="5">
    <location>
        <begin position="375"/>
        <end position="389"/>
    </location>
</feature>
<dbReference type="Gene3D" id="1.25.10.10">
    <property type="entry name" value="Leucine-rich Repeat Variant"/>
    <property type="match status" value="1"/>
</dbReference>
<gene>
    <name evidence="6" type="ORF">CSUI_008809</name>
</gene>
<dbReference type="PANTHER" id="PTHR22780">
    <property type="entry name" value="ADAPTIN, ALPHA/GAMMA/EPSILON"/>
    <property type="match status" value="1"/>
</dbReference>
<dbReference type="RefSeq" id="XP_067919091.1">
    <property type="nucleotide sequence ID" value="XM_068068933.1"/>
</dbReference>
<dbReference type="GO" id="GO:0012505">
    <property type="term" value="C:endomembrane system"/>
    <property type="evidence" value="ECO:0007669"/>
    <property type="project" value="UniProtKB-SubCell"/>
</dbReference>
<feature type="compositionally biased region" description="Acidic residues" evidence="5">
    <location>
        <begin position="422"/>
        <end position="439"/>
    </location>
</feature>
<accession>A0A2C6KJS6</accession>